<evidence type="ECO:0000313" key="9">
    <source>
        <dbReference type="Proteomes" id="UP000094112"/>
    </source>
</evidence>
<comment type="similarity">
    <text evidence="6">Belongs to the adaptor complexes medium subunit family.</text>
</comment>
<dbReference type="GO" id="GO:0030659">
    <property type="term" value="C:cytoplasmic vesicle membrane"/>
    <property type="evidence" value="ECO:0007669"/>
    <property type="project" value="UniProtKB-SubCell"/>
</dbReference>
<dbReference type="GO" id="GO:0048203">
    <property type="term" value="P:vesicle targeting, trans-Golgi to endosome"/>
    <property type="evidence" value="ECO:0007669"/>
    <property type="project" value="EnsemblFungi"/>
</dbReference>
<feature type="domain" description="MHD" evidence="7">
    <location>
        <begin position="184"/>
        <end position="465"/>
    </location>
</feature>
<dbReference type="GO" id="GO:0005802">
    <property type="term" value="C:trans-Golgi network"/>
    <property type="evidence" value="ECO:0007669"/>
    <property type="project" value="EnsemblFungi"/>
</dbReference>
<dbReference type="InterPro" id="IPR001392">
    <property type="entry name" value="Clathrin_mu"/>
</dbReference>
<dbReference type="GO" id="GO:0006896">
    <property type="term" value="P:Golgi to vacuole transport"/>
    <property type="evidence" value="ECO:0007669"/>
    <property type="project" value="EnsemblFungi"/>
</dbReference>
<reference evidence="8 9" key="1">
    <citation type="journal article" date="2016" name="Proc. Natl. Acad. Sci. U.S.A.">
        <title>Comparative genomics of biotechnologically important yeasts.</title>
        <authorList>
            <person name="Riley R."/>
            <person name="Haridas S."/>
            <person name="Wolfe K.H."/>
            <person name="Lopes M.R."/>
            <person name="Hittinger C.T."/>
            <person name="Goeker M."/>
            <person name="Salamov A.A."/>
            <person name="Wisecaver J.H."/>
            <person name="Long T.M."/>
            <person name="Calvey C.H."/>
            <person name="Aerts A.L."/>
            <person name="Barry K.W."/>
            <person name="Choi C."/>
            <person name="Clum A."/>
            <person name="Coughlan A.Y."/>
            <person name="Deshpande S."/>
            <person name="Douglass A.P."/>
            <person name="Hanson S.J."/>
            <person name="Klenk H.-P."/>
            <person name="LaButti K.M."/>
            <person name="Lapidus A."/>
            <person name="Lindquist E.A."/>
            <person name="Lipzen A.M."/>
            <person name="Meier-Kolthoff J.P."/>
            <person name="Ohm R.A."/>
            <person name="Otillar R.P."/>
            <person name="Pangilinan J.L."/>
            <person name="Peng Y."/>
            <person name="Rokas A."/>
            <person name="Rosa C.A."/>
            <person name="Scheuner C."/>
            <person name="Sibirny A.A."/>
            <person name="Slot J.C."/>
            <person name="Stielow J.B."/>
            <person name="Sun H."/>
            <person name="Kurtzman C.P."/>
            <person name="Blackwell M."/>
            <person name="Grigoriev I.V."/>
            <person name="Jeffries T.W."/>
        </authorList>
    </citation>
    <scope>NUCLEOTIDE SEQUENCE [LARGE SCALE GENOMIC DNA]</scope>
    <source>
        <strain evidence="9">ATCC 58044 / CBS 1984 / NCYC 433 / NRRL Y-366-8</strain>
    </source>
</reference>
<evidence type="ECO:0000256" key="3">
    <source>
        <dbReference type="ARBA" id="ARBA00022927"/>
    </source>
</evidence>
<dbReference type="OrthoDB" id="10259133at2759"/>
<dbReference type="GO" id="GO:0005769">
    <property type="term" value="C:early endosome"/>
    <property type="evidence" value="ECO:0007669"/>
    <property type="project" value="EnsemblFungi"/>
</dbReference>
<dbReference type="GO" id="GO:0006886">
    <property type="term" value="P:intracellular protein transport"/>
    <property type="evidence" value="ECO:0007669"/>
    <property type="project" value="UniProtKB-UniRule"/>
</dbReference>
<comment type="subcellular location">
    <subcellularLocation>
        <location evidence="1">Cytoplasmic vesicle membrane</location>
    </subcellularLocation>
</comment>
<dbReference type="GeneID" id="30199208"/>
<proteinExistence type="inferred from homology"/>
<evidence type="ECO:0000256" key="5">
    <source>
        <dbReference type="ARBA" id="ARBA00023329"/>
    </source>
</evidence>
<dbReference type="PRINTS" id="PR00314">
    <property type="entry name" value="CLATHRINADPT"/>
</dbReference>
<dbReference type="FunFam" id="3.30.450.60:FF:000002">
    <property type="entry name" value="AP-2 complex subunit mu, putative"/>
    <property type="match status" value="1"/>
</dbReference>
<dbReference type="InterPro" id="IPR050431">
    <property type="entry name" value="Adaptor_comp_med_subunit"/>
</dbReference>
<dbReference type="PIRSF" id="PIRSF005992">
    <property type="entry name" value="Clathrin_mu"/>
    <property type="match status" value="1"/>
</dbReference>
<dbReference type="InterPro" id="IPR018240">
    <property type="entry name" value="Clathrin_mu_CS"/>
</dbReference>
<evidence type="ECO:0000256" key="6">
    <source>
        <dbReference type="PIRNR" id="PIRNR005992"/>
    </source>
</evidence>
<dbReference type="Gene3D" id="3.30.450.60">
    <property type="match status" value="1"/>
</dbReference>
<dbReference type="InterPro" id="IPR028565">
    <property type="entry name" value="MHD"/>
</dbReference>
<accession>A0A1E3P2E0</accession>
<dbReference type="Gene3D" id="2.60.40.1170">
    <property type="entry name" value="Mu homology domain, subdomain B"/>
    <property type="match status" value="2"/>
</dbReference>
<dbReference type="Proteomes" id="UP000094112">
    <property type="component" value="Unassembled WGS sequence"/>
</dbReference>
<dbReference type="STRING" id="683960.A0A1E3P2E0"/>
<keyword evidence="3 6" id="KW-0653">Protein transport</keyword>
<sequence>MASAIGILDSNANCLISRTYTTDILPLSSIIENFQKQYTKNLNPIFKDFENGVHYIYIKSNDIILLCITYYDHINSMTLFHFLYKFKEILLNYFKTDELNKDLIIDNFNLIYEILDEVMDFGIPQFTDFTILKDFIKLELNESKLDISHSQKIESDTLNYINTSILRTTTSNISWRPKGIFYNKNEFFVDIIENLTMNIDFHTNKISKMEIKGSINIKSYLSGMPILKIGLNKKFKNLQFHQCVELIKFNEIGEISFIPPDGDFILATYSTPIKTLPIIQILNHEYITKNDNNIVLKLSIRTNLKQRTNLTNLKISIPISLNYDIDLNETPLFKSKIGKVLYKLDQDLIIWEIDSLGGEREFTMQALFKLKTTTSEPKEKIELGMDPPPRRTTPNFNKLKESLDMNDDEDGLEKPLNFIKFEFEIPDMALSGLKCEYLKIEEPMLKYPSFPWVRYKTINDEYVYRL</sequence>
<name>A0A1E3P2E0_WICAA</name>
<dbReference type="PROSITE" id="PS00990">
    <property type="entry name" value="CLAT_ADAPTOR_M_1"/>
    <property type="match status" value="1"/>
</dbReference>
<dbReference type="SUPFAM" id="SSF49447">
    <property type="entry name" value="Second domain of Mu2 adaptin subunit (ap50) of ap2 adaptor"/>
    <property type="match status" value="1"/>
</dbReference>
<keyword evidence="9" id="KW-1185">Reference proteome</keyword>
<dbReference type="Pfam" id="PF00928">
    <property type="entry name" value="Adap_comp_sub"/>
    <property type="match status" value="1"/>
</dbReference>
<dbReference type="PANTHER" id="PTHR10529">
    <property type="entry name" value="AP COMPLEX SUBUNIT MU"/>
    <property type="match status" value="1"/>
</dbReference>
<evidence type="ECO:0000256" key="4">
    <source>
        <dbReference type="ARBA" id="ARBA00023136"/>
    </source>
</evidence>
<dbReference type="GO" id="GO:0005829">
    <property type="term" value="C:cytosol"/>
    <property type="evidence" value="ECO:0007669"/>
    <property type="project" value="GOC"/>
</dbReference>
<dbReference type="PROSITE" id="PS00991">
    <property type="entry name" value="CLAT_ADAPTOR_M_2"/>
    <property type="match status" value="1"/>
</dbReference>
<organism evidence="8 9">
    <name type="scientific">Wickerhamomyces anomalus (strain ATCC 58044 / CBS 1984 / NCYC 433 / NRRL Y-366-8)</name>
    <name type="common">Yeast</name>
    <name type="synonym">Hansenula anomala</name>
    <dbReference type="NCBI Taxonomy" id="683960"/>
    <lineage>
        <taxon>Eukaryota</taxon>
        <taxon>Fungi</taxon>
        <taxon>Dikarya</taxon>
        <taxon>Ascomycota</taxon>
        <taxon>Saccharomycotina</taxon>
        <taxon>Saccharomycetes</taxon>
        <taxon>Phaffomycetales</taxon>
        <taxon>Wickerhamomycetaceae</taxon>
        <taxon>Wickerhamomyces</taxon>
    </lineage>
</organism>
<protein>
    <recommendedName>
        <fullName evidence="7">MHD domain-containing protein</fullName>
    </recommendedName>
</protein>
<dbReference type="SUPFAM" id="SSF64356">
    <property type="entry name" value="SNARE-like"/>
    <property type="match status" value="1"/>
</dbReference>
<dbReference type="InterPro" id="IPR011012">
    <property type="entry name" value="Longin-like_dom_sf"/>
</dbReference>
<dbReference type="EMBL" id="KV454211">
    <property type="protein sequence ID" value="ODQ59420.1"/>
    <property type="molecule type" value="Genomic_DNA"/>
</dbReference>
<keyword evidence="2 6" id="KW-0813">Transport</keyword>
<evidence type="ECO:0000313" key="8">
    <source>
        <dbReference type="EMBL" id="ODQ59420.1"/>
    </source>
</evidence>
<dbReference type="RefSeq" id="XP_019038627.1">
    <property type="nucleotide sequence ID" value="XM_019181962.1"/>
</dbReference>
<evidence type="ECO:0000256" key="2">
    <source>
        <dbReference type="ARBA" id="ARBA00022448"/>
    </source>
</evidence>
<dbReference type="GO" id="GO:0030131">
    <property type="term" value="C:clathrin adaptor complex"/>
    <property type="evidence" value="ECO:0007669"/>
    <property type="project" value="UniProtKB-UniRule"/>
</dbReference>
<keyword evidence="5" id="KW-0968">Cytoplasmic vesicle</keyword>
<dbReference type="AlphaFoldDB" id="A0A1E3P2E0"/>
<keyword evidence="4" id="KW-0472">Membrane</keyword>
<dbReference type="InterPro" id="IPR036168">
    <property type="entry name" value="AP2_Mu_C_sf"/>
</dbReference>
<dbReference type="PROSITE" id="PS51072">
    <property type="entry name" value="MHD"/>
    <property type="match status" value="1"/>
</dbReference>
<gene>
    <name evidence="8" type="ORF">WICANDRAFT_32441</name>
</gene>
<evidence type="ECO:0000259" key="7">
    <source>
        <dbReference type="PROSITE" id="PS51072"/>
    </source>
</evidence>
<evidence type="ECO:0000256" key="1">
    <source>
        <dbReference type="ARBA" id="ARBA00004156"/>
    </source>
</evidence>